<name>A0ABM1TN84_LIMPO</name>
<gene>
    <name evidence="7" type="primary">LOC106473139</name>
</gene>
<dbReference type="InterPro" id="IPR050541">
    <property type="entry name" value="LRR_TM_domain-containing"/>
</dbReference>
<evidence type="ECO:0000259" key="5">
    <source>
        <dbReference type="SMART" id="SM00082"/>
    </source>
</evidence>
<organism evidence="6 7">
    <name type="scientific">Limulus polyphemus</name>
    <name type="common">Atlantic horseshoe crab</name>
    <dbReference type="NCBI Taxonomy" id="6850"/>
    <lineage>
        <taxon>Eukaryota</taxon>
        <taxon>Metazoa</taxon>
        <taxon>Ecdysozoa</taxon>
        <taxon>Arthropoda</taxon>
        <taxon>Chelicerata</taxon>
        <taxon>Merostomata</taxon>
        <taxon>Xiphosura</taxon>
        <taxon>Limulidae</taxon>
        <taxon>Limulus</taxon>
    </lineage>
</organism>
<evidence type="ECO:0000256" key="2">
    <source>
        <dbReference type="ARBA" id="ARBA00022729"/>
    </source>
</evidence>
<dbReference type="Gene3D" id="3.80.10.10">
    <property type="entry name" value="Ribonuclease Inhibitor"/>
    <property type="match status" value="2"/>
</dbReference>
<feature type="transmembrane region" description="Helical" evidence="4">
    <location>
        <begin position="12"/>
        <end position="31"/>
    </location>
</feature>
<reference evidence="7" key="1">
    <citation type="submission" date="2025-08" db="UniProtKB">
        <authorList>
            <consortium name="RefSeq"/>
        </authorList>
    </citation>
    <scope>IDENTIFICATION</scope>
    <source>
        <tissue evidence="7">Muscle</tissue>
    </source>
</reference>
<dbReference type="Pfam" id="PF13855">
    <property type="entry name" value="LRR_8"/>
    <property type="match status" value="4"/>
</dbReference>
<keyword evidence="2" id="KW-0732">Signal</keyword>
<dbReference type="PANTHER" id="PTHR24369">
    <property type="entry name" value="ANTIGEN BSP, PUTATIVE-RELATED"/>
    <property type="match status" value="1"/>
</dbReference>
<dbReference type="PROSITE" id="PS51450">
    <property type="entry name" value="LRR"/>
    <property type="match status" value="6"/>
</dbReference>
<evidence type="ECO:0000313" key="7">
    <source>
        <dbReference type="RefSeq" id="XP_022257340.1"/>
    </source>
</evidence>
<dbReference type="Proteomes" id="UP000694941">
    <property type="component" value="Unplaced"/>
</dbReference>
<dbReference type="SMART" id="SM00365">
    <property type="entry name" value="LRR_SD22"/>
    <property type="match status" value="4"/>
</dbReference>
<dbReference type="PANTHER" id="PTHR24369:SF210">
    <property type="entry name" value="CHAOPTIN-RELATED"/>
    <property type="match status" value="1"/>
</dbReference>
<accession>A0ABM1TN84</accession>
<feature type="domain" description="LRRCT" evidence="5">
    <location>
        <begin position="407"/>
        <end position="461"/>
    </location>
</feature>
<dbReference type="SUPFAM" id="SSF52058">
    <property type="entry name" value="L domain-like"/>
    <property type="match status" value="1"/>
</dbReference>
<dbReference type="SMART" id="SM00082">
    <property type="entry name" value="LRRCT"/>
    <property type="match status" value="1"/>
</dbReference>
<dbReference type="InterPro" id="IPR032675">
    <property type="entry name" value="LRR_dom_sf"/>
</dbReference>
<dbReference type="GeneID" id="106473139"/>
<keyword evidence="4" id="KW-1133">Transmembrane helix</keyword>
<dbReference type="InterPro" id="IPR001611">
    <property type="entry name" value="Leu-rich_rpt"/>
</dbReference>
<keyword evidence="4" id="KW-0472">Membrane</keyword>
<evidence type="ECO:0000256" key="4">
    <source>
        <dbReference type="SAM" id="Phobius"/>
    </source>
</evidence>
<keyword evidence="1" id="KW-0433">Leucine-rich repeat</keyword>
<evidence type="ECO:0000256" key="3">
    <source>
        <dbReference type="ARBA" id="ARBA00022737"/>
    </source>
</evidence>
<dbReference type="Pfam" id="PF00560">
    <property type="entry name" value="LRR_1"/>
    <property type="match status" value="1"/>
</dbReference>
<proteinExistence type="predicted"/>
<protein>
    <submittedName>
        <fullName evidence="7">Leucine-rich repeat-containing protein let-4-like</fullName>
    </submittedName>
</protein>
<keyword evidence="3" id="KW-0677">Repeat</keyword>
<sequence>MFSNKNGTIRNCCYYFHLAVMTVVMLTHLPVKGQHGCPNRVLIRPCTCSEKLVGLDVTCKGTNVHQLREAIGNVQQTRQTVRYLKFTNNHLPKLPALLLADVDVKNILVLDCNTSNIDKLAFTGLGDKLETLDLSNNLLQHVPSGALGTLGLLTSLSLNYNRIENIHASAFRGLISLLRLYLYGNRIKFIDNLAFLGIGENLTRLNLGSNGLTSIPSQSLQNLTTLRRLQLPHNQITVILPEELRPVGAHLDTLDLAQNLLEEIPDGAFEFLPALSSLDLEGNCISYIHHGAFNGLEDTLEWVKLGRNNLVSIPMTSLQNLSLLRQLDLRGNNISRVTEHAFWPYGIRLKYIYLQDNQISEIENNAFFPINNTLRWLYLQGNRLTTLHKTTFQHILENLVILDVHNNPFLCDCNVAWFREWMRNNGSIVVSMPRETCCQNPRDLKGIPMAEAPNDRFHMCSTASSSSCHVLLSIWVLISNQCIITNFLAWVIGYT</sequence>
<dbReference type="InterPro" id="IPR003591">
    <property type="entry name" value="Leu-rich_rpt_typical-subtyp"/>
</dbReference>
<keyword evidence="4" id="KW-0812">Transmembrane</keyword>
<evidence type="ECO:0000256" key="1">
    <source>
        <dbReference type="ARBA" id="ARBA00022614"/>
    </source>
</evidence>
<dbReference type="SMART" id="SM00369">
    <property type="entry name" value="LRR_TYP"/>
    <property type="match status" value="10"/>
</dbReference>
<dbReference type="RefSeq" id="XP_022257340.1">
    <property type="nucleotide sequence ID" value="XM_022401632.1"/>
</dbReference>
<dbReference type="InterPro" id="IPR000483">
    <property type="entry name" value="Cys-rich_flank_reg_C"/>
</dbReference>
<evidence type="ECO:0000313" key="6">
    <source>
        <dbReference type="Proteomes" id="UP000694941"/>
    </source>
</evidence>
<keyword evidence="6" id="KW-1185">Reference proteome</keyword>